<feature type="transmembrane region" description="Helical" evidence="1">
    <location>
        <begin position="233"/>
        <end position="252"/>
    </location>
</feature>
<feature type="transmembrane region" description="Helical" evidence="1">
    <location>
        <begin position="294"/>
        <end position="318"/>
    </location>
</feature>
<dbReference type="NCBIfam" id="TIGR04112">
    <property type="entry name" value="seleno_YedE"/>
    <property type="match status" value="1"/>
</dbReference>
<keyword evidence="1" id="KW-0812">Transmembrane</keyword>
<feature type="transmembrane region" description="Helical" evidence="1">
    <location>
        <begin position="16"/>
        <end position="34"/>
    </location>
</feature>
<dbReference type="AlphaFoldDB" id="A8SIY1"/>
<keyword evidence="1" id="KW-1133">Transmembrane helix</keyword>
<name>A8SIY1_9FIRM</name>
<evidence type="ECO:0000256" key="1">
    <source>
        <dbReference type="SAM" id="Phobius"/>
    </source>
</evidence>
<sequence>MIGGNQMRFFNTKKGLLTLGIIAGLGAALLAYLGNPKNMAFCIACFIRDTAGAMKFHNAEVVQYFRPEIVGIIVGAFLISLFTKEYRSTAGSSPVIRFFLGVIMMVCALVFLGCPLRMILRMSAGDISSYVGFVGFVAGVATGAFFLRKGFSLGRAYPIKKENGYVLPVVVAVLFVLSIAVPSLYVFSKKGPGSMHAIWYGALVVGLLFGVIAQRSRMCFAGSIRDIILVKDFRLISVIAGIFIVMLGYNIATNNFKFVAFGPIAHAQTIWNLLSMYAVGFCAVLLGGCPLRQLVLAGTGSSDSVITVLGMFVGAAFAHNFKLAGGAAAVENAAKGIKAAAGGPGINGQIFVIISIIALFIVAFYGVKREKNK</sequence>
<proteinExistence type="predicted"/>
<accession>A8SIY1</accession>
<gene>
    <name evidence="2" type="ORF">PEPMIC_00239</name>
</gene>
<dbReference type="eggNOG" id="COG2391">
    <property type="taxonomic scope" value="Bacteria"/>
</dbReference>
<feature type="transmembrane region" description="Helical" evidence="1">
    <location>
        <begin position="95"/>
        <end position="118"/>
    </location>
</feature>
<dbReference type="HOGENOM" id="CLU_064908_0_0_9"/>
<feature type="transmembrane region" description="Helical" evidence="1">
    <location>
        <begin position="163"/>
        <end position="185"/>
    </location>
</feature>
<dbReference type="Pfam" id="PF04143">
    <property type="entry name" value="Sulf_transp"/>
    <property type="match status" value="1"/>
</dbReference>
<evidence type="ECO:0000313" key="2">
    <source>
        <dbReference type="EMBL" id="EDP24795.1"/>
    </source>
</evidence>
<evidence type="ECO:0000313" key="3">
    <source>
        <dbReference type="Proteomes" id="UP000003162"/>
    </source>
</evidence>
<keyword evidence="1" id="KW-0472">Membrane</keyword>
<reference evidence="2 3" key="1">
    <citation type="submission" date="2007-09" db="EMBL/GenBank/DDBJ databases">
        <title>Draft genome sequence of Peptostreptococcus micros (ATCC 33270).</title>
        <authorList>
            <person name="Sudarsanam P."/>
            <person name="Ley R."/>
            <person name="Guruge J."/>
            <person name="Turnbaugh P.J."/>
            <person name="Mahowald M."/>
            <person name="Liep D."/>
            <person name="Gordon J."/>
        </authorList>
    </citation>
    <scope>NUCLEOTIDE SEQUENCE [LARGE SCALE GENOMIC DNA]</scope>
    <source>
        <strain evidence="2 3">ATCC 33270</strain>
    </source>
</reference>
<dbReference type="InterPro" id="IPR026366">
    <property type="entry name" value="Seleno_YedE"/>
</dbReference>
<dbReference type="InterPro" id="IPR007272">
    <property type="entry name" value="Sulf_transp_TsuA/YedE"/>
</dbReference>
<feature type="transmembrane region" description="Helical" evidence="1">
    <location>
        <begin position="130"/>
        <end position="151"/>
    </location>
</feature>
<feature type="transmembrane region" description="Helical" evidence="1">
    <location>
        <begin position="197"/>
        <end position="213"/>
    </location>
</feature>
<comment type="caution">
    <text evidence="2">The sequence shown here is derived from an EMBL/GenBank/DDBJ whole genome shotgun (WGS) entry which is preliminary data.</text>
</comment>
<reference evidence="2 3" key="2">
    <citation type="submission" date="2007-09" db="EMBL/GenBank/DDBJ databases">
        <authorList>
            <person name="Fulton L."/>
            <person name="Clifton S."/>
            <person name="Fulton B."/>
            <person name="Xu J."/>
            <person name="Minx P."/>
            <person name="Pepin K.H."/>
            <person name="Johnson M."/>
            <person name="Thiruvilangam P."/>
            <person name="Bhonagiri V."/>
            <person name="Nash W.E."/>
            <person name="Mardis E.R."/>
            <person name="Wilson R.K."/>
        </authorList>
    </citation>
    <scope>NUCLEOTIDE SEQUENCE [LARGE SCALE GENOMIC DNA]</scope>
    <source>
        <strain evidence="2 3">ATCC 33270</strain>
    </source>
</reference>
<dbReference type="EMBL" id="ABEE02000014">
    <property type="protein sequence ID" value="EDP24795.1"/>
    <property type="molecule type" value="Genomic_DNA"/>
</dbReference>
<organism evidence="2 3">
    <name type="scientific">Parvimonas micra ATCC 33270</name>
    <dbReference type="NCBI Taxonomy" id="411465"/>
    <lineage>
        <taxon>Bacteria</taxon>
        <taxon>Bacillati</taxon>
        <taxon>Bacillota</taxon>
        <taxon>Tissierellia</taxon>
        <taxon>Tissierellales</taxon>
        <taxon>Peptoniphilaceae</taxon>
        <taxon>Parvimonas</taxon>
    </lineage>
</organism>
<feature type="transmembrane region" description="Helical" evidence="1">
    <location>
        <begin position="264"/>
        <end position="287"/>
    </location>
</feature>
<feature type="transmembrane region" description="Helical" evidence="1">
    <location>
        <begin position="348"/>
        <end position="367"/>
    </location>
</feature>
<dbReference type="Proteomes" id="UP000003162">
    <property type="component" value="Unassembled WGS sequence"/>
</dbReference>
<protein>
    <submittedName>
        <fullName evidence="2">Uncharacterized protein</fullName>
    </submittedName>
</protein>